<organism evidence="1 2">
    <name type="scientific">Ruegeria denitrificans</name>
    <dbReference type="NCBI Taxonomy" id="1715692"/>
    <lineage>
        <taxon>Bacteria</taxon>
        <taxon>Pseudomonadati</taxon>
        <taxon>Pseudomonadota</taxon>
        <taxon>Alphaproteobacteria</taxon>
        <taxon>Rhodobacterales</taxon>
        <taxon>Roseobacteraceae</taxon>
        <taxon>Ruegeria</taxon>
    </lineage>
</organism>
<evidence type="ECO:0000313" key="1">
    <source>
        <dbReference type="EMBL" id="CUK19283.1"/>
    </source>
</evidence>
<protein>
    <recommendedName>
        <fullName evidence="3">YCII-related domain-containing protein</fullName>
    </recommendedName>
</protein>
<gene>
    <name evidence="1" type="ORF">RUE5091_04367</name>
</gene>
<dbReference type="OrthoDB" id="5117987at2"/>
<accession>A0A0P1IKJ5</accession>
<dbReference type="EMBL" id="CYUD01000022">
    <property type="protein sequence ID" value="CUK19283.1"/>
    <property type="molecule type" value="Genomic_DNA"/>
</dbReference>
<dbReference type="SUPFAM" id="SSF54909">
    <property type="entry name" value="Dimeric alpha+beta barrel"/>
    <property type="match status" value="1"/>
</dbReference>
<dbReference type="Gene3D" id="3.30.70.1060">
    <property type="entry name" value="Dimeric alpha+beta barrel"/>
    <property type="match status" value="1"/>
</dbReference>
<dbReference type="AlphaFoldDB" id="A0A0P1IKJ5"/>
<keyword evidence="2" id="KW-1185">Reference proteome</keyword>
<dbReference type="InterPro" id="IPR011008">
    <property type="entry name" value="Dimeric_a/b-barrel"/>
</dbReference>
<reference evidence="2" key="1">
    <citation type="submission" date="2015-09" db="EMBL/GenBank/DDBJ databases">
        <authorList>
            <person name="Rodrigo-Torres L."/>
            <person name="Arahal D.R."/>
        </authorList>
    </citation>
    <scope>NUCLEOTIDE SEQUENCE [LARGE SCALE GENOMIC DNA]</scope>
    <source>
        <strain evidence="2">CECT 5091</strain>
    </source>
</reference>
<dbReference type="RefSeq" id="WP_058283967.1">
    <property type="nucleotide sequence ID" value="NZ_CYUD01000022.1"/>
</dbReference>
<dbReference type="STRING" id="1715692.RUE5091_04367"/>
<sequence>MPQFLFVYHGGHTPTDPAEIEATMAAWGAWFQNMGDALDIPGNPVGQSYTVSDSGVVDNGGANPASGFTVIKADSIDVATEMAKGCPMVVNGSGSVEVAEIHPIEM</sequence>
<dbReference type="Proteomes" id="UP000051260">
    <property type="component" value="Unassembled WGS sequence"/>
</dbReference>
<proteinExistence type="predicted"/>
<evidence type="ECO:0008006" key="3">
    <source>
        <dbReference type="Google" id="ProtNLM"/>
    </source>
</evidence>
<name>A0A0P1IKJ5_9RHOB</name>
<evidence type="ECO:0000313" key="2">
    <source>
        <dbReference type="Proteomes" id="UP000051260"/>
    </source>
</evidence>